<dbReference type="Gene3D" id="3.40.190.10">
    <property type="entry name" value="Periplasmic binding protein-like II"/>
    <property type="match status" value="2"/>
</dbReference>
<dbReference type="RefSeq" id="WP_169590256.1">
    <property type="nucleotide sequence ID" value="NZ_JABBGK010000002.1"/>
</dbReference>
<dbReference type="CDD" id="cd13553">
    <property type="entry name" value="PBP2_NrtA_CpmA_like"/>
    <property type="match status" value="1"/>
</dbReference>
<evidence type="ECO:0000256" key="5">
    <source>
        <dbReference type="ARBA" id="ARBA00023136"/>
    </source>
</evidence>
<dbReference type="GO" id="GO:0012505">
    <property type="term" value="C:endomembrane system"/>
    <property type="evidence" value="ECO:0007669"/>
    <property type="project" value="UniProtKB-SubCell"/>
</dbReference>
<dbReference type="InterPro" id="IPR044527">
    <property type="entry name" value="NrtA/CpmA_ABC-bd_dom"/>
</dbReference>
<proteinExistence type="predicted"/>
<evidence type="ECO:0000256" key="2">
    <source>
        <dbReference type="ARBA" id="ARBA00022448"/>
    </source>
</evidence>
<organism evidence="6 7">
    <name type="scientific">Rhizobium terricola</name>
    <dbReference type="NCBI Taxonomy" id="2728849"/>
    <lineage>
        <taxon>Bacteria</taxon>
        <taxon>Pseudomonadati</taxon>
        <taxon>Pseudomonadota</taxon>
        <taxon>Alphaproteobacteria</taxon>
        <taxon>Hyphomicrobiales</taxon>
        <taxon>Rhizobiaceae</taxon>
        <taxon>Rhizobium/Agrobacterium group</taxon>
        <taxon>Rhizobium</taxon>
    </lineage>
</organism>
<protein>
    <submittedName>
        <fullName evidence="6">ABC transporter substrate-binding protein</fullName>
    </submittedName>
</protein>
<dbReference type="PANTHER" id="PTHR30024:SF43">
    <property type="entry name" value="BLL4572 PROTEIN"/>
    <property type="match status" value="1"/>
</dbReference>
<sequence>MPNRPQITLGFLPLLDSAILVVAVERGFASDENLDLRLVRETSWTQVRDRVLMGQFAGAQMPGPLLIGSNLGLAPLAVPMVAPMALGLGGNAIVIAGPIHDEMKEVGLSDDLDPAQAGAALAAVVRRRRAIGSPRLRLAVGHRLSGANLALRYWLAASGIHPIGDVETISGEPAPVPVALSNGMIDGCCVGEPWASLAVERGQACIVSTTSAIWRSGPDKVLGLSEPWVEANPLLLQALLRALYRAAQWCANPANIEELAGVLAARQYLDVRGELLLPGLTGILGVEAGRVVTTTDFVQFEKKAATFPWQSHALWFYSQMVRWGDCAHHPLHVAIARDSYRPDLYRQALKPVFAPMPGANLKVEGALPEARDVGAANGRMVLGPDGFFDRGLFDPDRLDDYIAGQSPTSIA</sequence>
<keyword evidence="3" id="KW-1003">Cell membrane</keyword>
<evidence type="ECO:0000256" key="1">
    <source>
        <dbReference type="ARBA" id="ARBA00004308"/>
    </source>
</evidence>
<evidence type="ECO:0000313" key="7">
    <source>
        <dbReference type="Proteomes" id="UP000541470"/>
    </source>
</evidence>
<dbReference type="Proteomes" id="UP000541470">
    <property type="component" value="Unassembled WGS sequence"/>
</dbReference>
<evidence type="ECO:0000256" key="3">
    <source>
        <dbReference type="ARBA" id="ARBA00022475"/>
    </source>
</evidence>
<keyword evidence="2" id="KW-0813">Transport</keyword>
<comment type="caution">
    <text evidence="6">The sequence shown here is derived from an EMBL/GenBank/DDBJ whole genome shotgun (WGS) entry which is preliminary data.</text>
</comment>
<dbReference type="AlphaFoldDB" id="A0A7Y0AW79"/>
<keyword evidence="7" id="KW-1185">Reference proteome</keyword>
<dbReference type="EMBL" id="JABBGK010000002">
    <property type="protein sequence ID" value="NML74636.1"/>
    <property type="molecule type" value="Genomic_DNA"/>
</dbReference>
<keyword evidence="5" id="KW-0472">Membrane</keyword>
<dbReference type="SUPFAM" id="SSF53850">
    <property type="entry name" value="Periplasmic binding protein-like II"/>
    <property type="match status" value="1"/>
</dbReference>
<name>A0A7Y0AW79_9HYPH</name>
<keyword evidence="4" id="KW-0997">Cell inner membrane</keyword>
<comment type="subcellular location">
    <subcellularLocation>
        <location evidence="1">Endomembrane system</location>
    </subcellularLocation>
</comment>
<gene>
    <name evidence="6" type="ORF">HHL25_10925</name>
</gene>
<evidence type="ECO:0000313" key="6">
    <source>
        <dbReference type="EMBL" id="NML74636.1"/>
    </source>
</evidence>
<evidence type="ECO:0000256" key="4">
    <source>
        <dbReference type="ARBA" id="ARBA00022519"/>
    </source>
</evidence>
<accession>A0A7Y0AW79</accession>
<reference evidence="6 7" key="1">
    <citation type="submission" date="2020-04" db="EMBL/GenBank/DDBJ databases">
        <title>Rhizobium sp. S-51 isolated from soil.</title>
        <authorList>
            <person name="Dahal R.H."/>
        </authorList>
    </citation>
    <scope>NUCLEOTIDE SEQUENCE [LARGE SCALE GENOMIC DNA]</scope>
    <source>
        <strain evidence="6 7">S-51</strain>
    </source>
</reference>
<dbReference type="PANTHER" id="PTHR30024">
    <property type="entry name" value="ALIPHATIC SULFONATES-BINDING PROTEIN-RELATED"/>
    <property type="match status" value="1"/>
</dbReference>
<dbReference type="Pfam" id="PF13379">
    <property type="entry name" value="NMT1_2"/>
    <property type="match status" value="1"/>
</dbReference>